<protein>
    <recommendedName>
        <fullName evidence="1">Chromo domain-containing protein</fullName>
    </recommendedName>
</protein>
<accession>A0ABR2KVY4</accession>
<dbReference type="SMART" id="SM00298">
    <property type="entry name" value="CHROMO"/>
    <property type="match status" value="1"/>
</dbReference>
<evidence type="ECO:0000313" key="3">
    <source>
        <dbReference type="Proteomes" id="UP001470230"/>
    </source>
</evidence>
<proteinExistence type="predicted"/>
<evidence type="ECO:0000259" key="1">
    <source>
        <dbReference type="SMART" id="SM00298"/>
    </source>
</evidence>
<dbReference type="InterPro" id="IPR000953">
    <property type="entry name" value="Chromo/chromo_shadow_dom"/>
</dbReference>
<gene>
    <name evidence="2" type="ORF">M9Y10_023519</name>
</gene>
<organism evidence="2 3">
    <name type="scientific">Tritrichomonas musculus</name>
    <dbReference type="NCBI Taxonomy" id="1915356"/>
    <lineage>
        <taxon>Eukaryota</taxon>
        <taxon>Metamonada</taxon>
        <taxon>Parabasalia</taxon>
        <taxon>Tritrichomonadida</taxon>
        <taxon>Tritrichomonadidae</taxon>
        <taxon>Tritrichomonas</taxon>
    </lineage>
</organism>
<name>A0ABR2KVY4_9EUKA</name>
<dbReference type="SUPFAM" id="SSF54160">
    <property type="entry name" value="Chromo domain-like"/>
    <property type="match status" value="1"/>
</dbReference>
<dbReference type="EMBL" id="JAPFFF010000003">
    <property type="protein sequence ID" value="KAK8895077.1"/>
    <property type="molecule type" value="Genomic_DNA"/>
</dbReference>
<dbReference type="Proteomes" id="UP001470230">
    <property type="component" value="Unassembled WGS sequence"/>
</dbReference>
<sequence length="146" mass="17396">MNYEEFMKYTSPDNDESSVQYVLDMRTTDQVEYLVRYNDPKFKYDEWVKASDLTCYKKIIDYHDKKVPKNIVKNPKPENIINEMNQVSPDINDDFKIYDIMSVNDEVMLKVHIPGEPGIINKKSTDLKEYTNEIVKFYEEHCFEGQ</sequence>
<keyword evidence="3" id="KW-1185">Reference proteome</keyword>
<dbReference type="Gene3D" id="2.40.50.40">
    <property type="match status" value="1"/>
</dbReference>
<evidence type="ECO:0000313" key="2">
    <source>
        <dbReference type="EMBL" id="KAK8895077.1"/>
    </source>
</evidence>
<feature type="domain" description="Chromo" evidence="1">
    <location>
        <begin position="16"/>
        <end position="67"/>
    </location>
</feature>
<comment type="caution">
    <text evidence="2">The sequence shown here is derived from an EMBL/GenBank/DDBJ whole genome shotgun (WGS) entry which is preliminary data.</text>
</comment>
<reference evidence="2 3" key="1">
    <citation type="submission" date="2024-04" db="EMBL/GenBank/DDBJ databases">
        <title>Tritrichomonas musculus Genome.</title>
        <authorList>
            <person name="Alves-Ferreira E."/>
            <person name="Grigg M."/>
            <person name="Lorenzi H."/>
            <person name="Galac M."/>
        </authorList>
    </citation>
    <scope>NUCLEOTIDE SEQUENCE [LARGE SCALE GENOMIC DNA]</scope>
    <source>
        <strain evidence="2 3">EAF2021</strain>
    </source>
</reference>
<dbReference type="InterPro" id="IPR016197">
    <property type="entry name" value="Chromo-like_dom_sf"/>
</dbReference>